<proteinExistence type="predicted"/>
<evidence type="ECO:0000256" key="1">
    <source>
        <dbReference type="SAM" id="MobiDB-lite"/>
    </source>
</evidence>
<name>A0A4C1TMB6_EUMVA</name>
<dbReference type="EMBL" id="BGZK01000073">
    <property type="protein sequence ID" value="GBP15663.1"/>
    <property type="molecule type" value="Genomic_DNA"/>
</dbReference>
<organism evidence="2 3">
    <name type="scientific">Eumeta variegata</name>
    <name type="common">Bagworm moth</name>
    <name type="synonym">Eumeta japonica</name>
    <dbReference type="NCBI Taxonomy" id="151549"/>
    <lineage>
        <taxon>Eukaryota</taxon>
        <taxon>Metazoa</taxon>
        <taxon>Ecdysozoa</taxon>
        <taxon>Arthropoda</taxon>
        <taxon>Hexapoda</taxon>
        <taxon>Insecta</taxon>
        <taxon>Pterygota</taxon>
        <taxon>Neoptera</taxon>
        <taxon>Endopterygota</taxon>
        <taxon>Lepidoptera</taxon>
        <taxon>Glossata</taxon>
        <taxon>Ditrysia</taxon>
        <taxon>Tineoidea</taxon>
        <taxon>Psychidae</taxon>
        <taxon>Oiketicinae</taxon>
        <taxon>Eumeta</taxon>
    </lineage>
</organism>
<dbReference type="AlphaFoldDB" id="A0A4C1TMB6"/>
<evidence type="ECO:0000313" key="3">
    <source>
        <dbReference type="Proteomes" id="UP000299102"/>
    </source>
</evidence>
<reference evidence="2 3" key="1">
    <citation type="journal article" date="2019" name="Commun. Biol.">
        <title>The bagworm genome reveals a unique fibroin gene that provides high tensile strength.</title>
        <authorList>
            <person name="Kono N."/>
            <person name="Nakamura H."/>
            <person name="Ohtoshi R."/>
            <person name="Tomita M."/>
            <person name="Numata K."/>
            <person name="Arakawa K."/>
        </authorList>
    </citation>
    <scope>NUCLEOTIDE SEQUENCE [LARGE SCALE GENOMIC DNA]</scope>
</reference>
<dbReference type="Proteomes" id="UP000299102">
    <property type="component" value="Unassembled WGS sequence"/>
</dbReference>
<protein>
    <submittedName>
        <fullName evidence="2">Uncharacterized protein</fullName>
    </submittedName>
</protein>
<accession>A0A4C1TMB6</accession>
<gene>
    <name evidence="2" type="ORF">EVAR_5356_1</name>
</gene>
<sequence length="73" mass="8053">MVSVSRCLDFDIGRCRRTFRWATNSDASTSLIIPHTNDGRYSPKGSTSGSVFVDVTSAPEGTGFDPDNRRINR</sequence>
<feature type="region of interest" description="Disordered" evidence="1">
    <location>
        <begin position="38"/>
        <end position="73"/>
    </location>
</feature>
<comment type="caution">
    <text evidence="2">The sequence shown here is derived from an EMBL/GenBank/DDBJ whole genome shotgun (WGS) entry which is preliminary data.</text>
</comment>
<evidence type="ECO:0000313" key="2">
    <source>
        <dbReference type="EMBL" id="GBP15663.1"/>
    </source>
</evidence>
<keyword evidence="3" id="KW-1185">Reference proteome</keyword>